<keyword evidence="1" id="KW-1133">Transmembrane helix</keyword>
<feature type="transmembrane region" description="Helical" evidence="1">
    <location>
        <begin position="51"/>
        <end position="71"/>
    </location>
</feature>
<reference evidence="2 3" key="1">
    <citation type="journal article" date="2014" name="ISME J.">
        <title>Candidatus Competibacter-lineage genomes retrieved from metagenomes reveal functional metabolic diversity.</title>
        <authorList>
            <person name="McIlroy S.J."/>
            <person name="Albertsen M."/>
            <person name="Andresen E.K."/>
            <person name="Saunders A.M."/>
            <person name="Kristiansen R."/>
            <person name="Stokholm-Bjerregaard M."/>
            <person name="Nielsen K.L."/>
            <person name="Nielsen P.H."/>
        </authorList>
    </citation>
    <scope>NUCLEOTIDE SEQUENCE [LARGE SCALE GENOMIC DNA]</scope>
    <source>
        <strain evidence="2 3">Run_B_J11</strain>
    </source>
</reference>
<dbReference type="Proteomes" id="UP000019184">
    <property type="component" value="Unassembled WGS sequence"/>
</dbReference>
<name>A0A7U7J210_9GAMM</name>
<dbReference type="RefSeq" id="WP_034431605.1">
    <property type="nucleotide sequence ID" value="NZ_CBTK010000077.1"/>
</dbReference>
<keyword evidence="3" id="KW-1185">Reference proteome</keyword>
<keyword evidence="1" id="KW-0472">Membrane</keyword>
<dbReference type="AlphaFoldDB" id="A0A7U7J210"/>
<dbReference type="EMBL" id="CBTK010000077">
    <property type="protein sequence ID" value="CDH44443.1"/>
    <property type="molecule type" value="Genomic_DNA"/>
</dbReference>
<evidence type="ECO:0000256" key="1">
    <source>
        <dbReference type="SAM" id="Phobius"/>
    </source>
</evidence>
<feature type="transmembrane region" description="Helical" evidence="1">
    <location>
        <begin position="83"/>
        <end position="106"/>
    </location>
</feature>
<comment type="caution">
    <text evidence="2">The sequence shown here is derived from an EMBL/GenBank/DDBJ whole genome shotgun (WGS) entry which is preliminary data.</text>
</comment>
<protein>
    <submittedName>
        <fullName evidence="2">Uncharacterized protein</fullName>
    </submittedName>
</protein>
<organism evidence="2 3">
    <name type="scientific">Candidatus Contendobacter odensis Run_B_J11</name>
    <dbReference type="NCBI Taxonomy" id="1400861"/>
    <lineage>
        <taxon>Bacteria</taxon>
        <taxon>Pseudomonadati</taxon>
        <taxon>Pseudomonadota</taxon>
        <taxon>Gammaproteobacteria</taxon>
        <taxon>Candidatus Competibacteraceae</taxon>
        <taxon>Candidatus Contendibacter</taxon>
    </lineage>
</organism>
<sequence length="166" mass="18101">MRALFDLFLDICLFRKGPQDVPASAMLLKVCALAYALSGFVVLRLSTPSSIAIPQILLDLALLAGLLYLALSLRRYPQRFGQTLSALTGVGVLMAVLALPLMVWIVQQGPEGDSVLPSMLLLGLMGWSIAIMAHILRHALNIPLWVGTIYAISYTFISWTMTGWIG</sequence>
<feature type="transmembrane region" description="Helical" evidence="1">
    <location>
        <begin position="143"/>
        <end position="165"/>
    </location>
</feature>
<feature type="transmembrane region" description="Helical" evidence="1">
    <location>
        <begin position="118"/>
        <end position="136"/>
    </location>
</feature>
<feature type="transmembrane region" description="Helical" evidence="1">
    <location>
        <begin position="21"/>
        <end position="45"/>
    </location>
</feature>
<keyword evidence="1" id="KW-0812">Transmembrane</keyword>
<accession>A0A7U7J210</accession>
<evidence type="ECO:0000313" key="3">
    <source>
        <dbReference type="Proteomes" id="UP000019184"/>
    </source>
</evidence>
<dbReference type="OrthoDB" id="6717649at2"/>
<evidence type="ECO:0000313" key="2">
    <source>
        <dbReference type="EMBL" id="CDH44443.1"/>
    </source>
</evidence>
<proteinExistence type="predicted"/>
<gene>
    <name evidence="2" type="ORF">BN874_1680019</name>
</gene>